<keyword evidence="2" id="KW-0732">Signal</keyword>
<evidence type="ECO:0000313" key="5">
    <source>
        <dbReference type="Proteomes" id="UP000787635"/>
    </source>
</evidence>
<proteinExistence type="predicted"/>
<evidence type="ECO:0000259" key="3">
    <source>
        <dbReference type="PROSITE" id="PS51123"/>
    </source>
</evidence>
<dbReference type="InterPro" id="IPR006665">
    <property type="entry name" value="OmpA-like"/>
</dbReference>
<dbReference type="SUPFAM" id="SSF103088">
    <property type="entry name" value="OmpA-like"/>
    <property type="match status" value="1"/>
</dbReference>
<dbReference type="Gene3D" id="3.30.1330.60">
    <property type="entry name" value="OmpA-like domain"/>
    <property type="match status" value="1"/>
</dbReference>
<protein>
    <submittedName>
        <fullName evidence="4">OmpA family protein</fullName>
    </submittedName>
</protein>
<dbReference type="InterPro" id="IPR036737">
    <property type="entry name" value="OmpA-like_sf"/>
</dbReference>
<reference evidence="4 5" key="1">
    <citation type="submission" date="2020-03" db="EMBL/GenBank/DDBJ databases">
        <title>Roseomonas selenitidurans sp. nov. isolated from urban soil.</title>
        <authorList>
            <person name="Liu H."/>
        </authorList>
    </citation>
    <scope>NUCLEOTIDE SEQUENCE [LARGE SCALE GENOMIC DNA]</scope>
    <source>
        <strain evidence="4 5">BU-1</strain>
    </source>
</reference>
<accession>A0ABX1EFT7</accession>
<dbReference type="EMBL" id="JAAVNE010000081">
    <property type="protein sequence ID" value="NKC34387.1"/>
    <property type="molecule type" value="Genomic_DNA"/>
</dbReference>
<dbReference type="Pfam" id="PF00691">
    <property type="entry name" value="OmpA"/>
    <property type="match status" value="1"/>
</dbReference>
<gene>
    <name evidence="4" type="ORF">HEQ75_26285</name>
</gene>
<feature type="signal peptide" evidence="2">
    <location>
        <begin position="1"/>
        <end position="21"/>
    </location>
</feature>
<comment type="caution">
    <text evidence="4">The sequence shown here is derived from an EMBL/GenBank/DDBJ whole genome shotgun (WGS) entry which is preliminary data.</text>
</comment>
<feature type="domain" description="OmpA-like" evidence="3">
    <location>
        <begin position="30"/>
        <end position="134"/>
    </location>
</feature>
<keyword evidence="1" id="KW-0472">Membrane</keyword>
<feature type="chain" id="PRO_5046600241" evidence="2">
    <location>
        <begin position="22"/>
        <end position="134"/>
    </location>
</feature>
<dbReference type="Proteomes" id="UP000787635">
    <property type="component" value="Unassembled WGS sequence"/>
</dbReference>
<name>A0ABX1EFT7_9PROT</name>
<evidence type="ECO:0000256" key="2">
    <source>
        <dbReference type="SAM" id="SignalP"/>
    </source>
</evidence>
<evidence type="ECO:0000256" key="1">
    <source>
        <dbReference type="PROSITE-ProRule" id="PRU00473"/>
    </source>
</evidence>
<evidence type="ECO:0000313" key="4">
    <source>
        <dbReference type="EMBL" id="NKC34387.1"/>
    </source>
</evidence>
<dbReference type="PROSITE" id="PS51123">
    <property type="entry name" value="OMPA_2"/>
    <property type="match status" value="1"/>
</dbReference>
<dbReference type="RefSeq" id="WP_168035096.1">
    <property type="nucleotide sequence ID" value="NZ_JAAVNE010000081.1"/>
</dbReference>
<keyword evidence="5" id="KW-1185">Reference proteome</keyword>
<sequence length="134" mass="13912">MIPRRALPALLLTLPVAPARAAGLAPRAEGGWQLAFPPGEATLDAEGRAALARLVPPLAAQTAGRITVEAQVSSPVEDASSARRLSLARARAVREALVAAGLDATRVDIRALGRLDPPADIAEILPPGVPRRTR</sequence>
<organism evidence="4 5">
    <name type="scientific">Falsiroseomonas selenitidurans</name>
    <dbReference type="NCBI Taxonomy" id="2716335"/>
    <lineage>
        <taxon>Bacteria</taxon>
        <taxon>Pseudomonadati</taxon>
        <taxon>Pseudomonadota</taxon>
        <taxon>Alphaproteobacteria</taxon>
        <taxon>Acetobacterales</taxon>
        <taxon>Roseomonadaceae</taxon>
        <taxon>Falsiroseomonas</taxon>
    </lineage>
</organism>